<dbReference type="EC" id="3.4.15.6" evidence="5"/>
<dbReference type="InterPro" id="IPR029062">
    <property type="entry name" value="Class_I_gatase-like"/>
</dbReference>
<dbReference type="SUPFAM" id="SSF52317">
    <property type="entry name" value="Class I glutamine amidotransferase-like"/>
    <property type="match status" value="1"/>
</dbReference>
<proteinExistence type="inferred from homology"/>
<dbReference type="OrthoDB" id="3078420at2"/>
<dbReference type="GO" id="GO:0006508">
    <property type="term" value="P:proteolysis"/>
    <property type="evidence" value="ECO:0007669"/>
    <property type="project" value="UniProtKB-KW"/>
</dbReference>
<dbReference type="Proteomes" id="UP000195787">
    <property type="component" value="Unassembled WGS sequence"/>
</dbReference>
<accession>A0A1R4G2D0</accession>
<name>A0A1R4G2D0_9MICO</name>
<evidence type="ECO:0000256" key="1">
    <source>
        <dbReference type="ARBA" id="ARBA00006534"/>
    </source>
</evidence>
<dbReference type="RefSeq" id="WP_086992073.1">
    <property type="nucleotide sequence ID" value="NZ_FUHU01000036.1"/>
</dbReference>
<gene>
    <name evidence="5" type="ORF">CZ674_08255</name>
</gene>
<keyword evidence="2" id="KW-0645">Protease</keyword>
<dbReference type="CDD" id="cd03129">
    <property type="entry name" value="GAT1_Peptidase_E_like"/>
    <property type="match status" value="1"/>
</dbReference>
<keyword evidence="6" id="KW-1185">Reference proteome</keyword>
<dbReference type="EMBL" id="FUHU01000036">
    <property type="protein sequence ID" value="SJM62318.1"/>
    <property type="molecule type" value="Genomic_DNA"/>
</dbReference>
<dbReference type="AlphaFoldDB" id="A0A1R4G2D0"/>
<protein>
    <submittedName>
        <fullName evidence="5">Cyanophycinase</fullName>
        <ecNumber evidence="5">3.4.15.6</ecNumber>
    </submittedName>
</protein>
<keyword evidence="4" id="KW-0720">Serine protease</keyword>
<dbReference type="GO" id="GO:0008241">
    <property type="term" value="F:peptidyl-dipeptidase activity"/>
    <property type="evidence" value="ECO:0007669"/>
    <property type="project" value="UniProtKB-EC"/>
</dbReference>
<dbReference type="Pfam" id="PF03575">
    <property type="entry name" value="Peptidase_S51"/>
    <property type="match status" value="1"/>
</dbReference>
<dbReference type="GO" id="GO:0008236">
    <property type="term" value="F:serine-type peptidase activity"/>
    <property type="evidence" value="ECO:0007669"/>
    <property type="project" value="UniProtKB-KW"/>
</dbReference>
<reference evidence="5 6" key="1">
    <citation type="submission" date="2017-02" db="EMBL/GenBank/DDBJ databases">
        <authorList>
            <person name="Peterson S.W."/>
        </authorList>
    </citation>
    <scope>NUCLEOTIDE SEQUENCE [LARGE SCALE GENOMIC DNA]</scope>
    <source>
        <strain evidence="5 6">LMG 22410</strain>
    </source>
</reference>
<dbReference type="InterPro" id="IPR005320">
    <property type="entry name" value="Peptidase_S51"/>
</dbReference>
<evidence type="ECO:0000313" key="5">
    <source>
        <dbReference type="EMBL" id="SJM62318.1"/>
    </source>
</evidence>
<dbReference type="GO" id="GO:0004180">
    <property type="term" value="F:carboxypeptidase activity"/>
    <property type="evidence" value="ECO:0007669"/>
    <property type="project" value="UniProtKB-KW"/>
</dbReference>
<dbReference type="GeneID" id="303173204"/>
<dbReference type="Gene3D" id="3.40.50.880">
    <property type="match status" value="1"/>
</dbReference>
<sequence length="238" mass="24435">MAIHLLGGGWAEDETTWTGRFIDEARERAGTAPNIVCVLWAPTAEEGRAWHADYERDLMSSGAGTVSIVQLTSDRQLEPTDLGNADGIFVGGGLTPGYHRAMMPAADTVRGLVASGVPYAGVSAGAMIAGDQALVGGYRIGGVEVSREAFSEGLEDVTLDAGLGLVDLVVDVHAAQEGTVSRAIALVDAGLAERVVAVDENTSLIVSPAGVEVAGLGSVWAVQPGEQGVNVTVLAADR</sequence>
<evidence type="ECO:0000256" key="3">
    <source>
        <dbReference type="ARBA" id="ARBA00022801"/>
    </source>
</evidence>
<evidence type="ECO:0000256" key="4">
    <source>
        <dbReference type="ARBA" id="ARBA00022825"/>
    </source>
</evidence>
<keyword evidence="5" id="KW-0121">Carboxypeptidase</keyword>
<evidence type="ECO:0000313" key="6">
    <source>
        <dbReference type="Proteomes" id="UP000195787"/>
    </source>
</evidence>
<evidence type="ECO:0000256" key="2">
    <source>
        <dbReference type="ARBA" id="ARBA00022670"/>
    </source>
</evidence>
<comment type="similarity">
    <text evidence="1">Belongs to the peptidase S51 family.</text>
</comment>
<organism evidence="5 6">
    <name type="scientific">Agrococcus casei LMG 22410</name>
    <dbReference type="NCBI Taxonomy" id="1255656"/>
    <lineage>
        <taxon>Bacteria</taxon>
        <taxon>Bacillati</taxon>
        <taxon>Actinomycetota</taxon>
        <taxon>Actinomycetes</taxon>
        <taxon>Micrococcales</taxon>
        <taxon>Microbacteriaceae</taxon>
        <taxon>Agrococcus</taxon>
    </lineage>
</organism>
<keyword evidence="3 5" id="KW-0378">Hydrolase</keyword>